<dbReference type="PANTHER" id="PTHR44936">
    <property type="entry name" value="SENSOR PROTEIN CREC"/>
    <property type="match status" value="1"/>
</dbReference>
<dbReference type="PROSITE" id="PS50109">
    <property type="entry name" value="HIS_KIN"/>
    <property type="match status" value="1"/>
</dbReference>
<evidence type="ECO:0000256" key="6">
    <source>
        <dbReference type="ARBA" id="ARBA00022553"/>
    </source>
</evidence>
<evidence type="ECO:0000256" key="9">
    <source>
        <dbReference type="ARBA" id="ARBA00022741"/>
    </source>
</evidence>
<feature type="domain" description="HAMP" evidence="18">
    <location>
        <begin position="213"/>
        <end position="264"/>
    </location>
</feature>
<evidence type="ECO:0000256" key="8">
    <source>
        <dbReference type="ARBA" id="ARBA00022692"/>
    </source>
</evidence>
<keyword evidence="12 16" id="KW-1133">Transmembrane helix</keyword>
<evidence type="ECO:0000256" key="2">
    <source>
        <dbReference type="ARBA" id="ARBA00004429"/>
    </source>
</evidence>
<keyword evidence="10" id="KW-0418">Kinase</keyword>
<evidence type="ECO:0000256" key="12">
    <source>
        <dbReference type="ARBA" id="ARBA00022989"/>
    </source>
</evidence>
<accession>A0A9E6REU4</accession>
<evidence type="ECO:0000256" key="11">
    <source>
        <dbReference type="ARBA" id="ARBA00022840"/>
    </source>
</evidence>
<keyword evidence="9" id="KW-0547">Nucleotide-binding</keyword>
<dbReference type="PROSITE" id="PS50885">
    <property type="entry name" value="HAMP"/>
    <property type="match status" value="1"/>
</dbReference>
<gene>
    <name evidence="19" type="ORF">K6K41_00475</name>
</gene>
<dbReference type="SUPFAM" id="SSF47384">
    <property type="entry name" value="Homodimeric domain of signal transducing histidine kinase"/>
    <property type="match status" value="1"/>
</dbReference>
<evidence type="ECO:0000256" key="4">
    <source>
        <dbReference type="ARBA" id="ARBA00022475"/>
    </source>
</evidence>
<dbReference type="InterPro" id="IPR003594">
    <property type="entry name" value="HATPase_dom"/>
</dbReference>
<evidence type="ECO:0000256" key="10">
    <source>
        <dbReference type="ARBA" id="ARBA00022777"/>
    </source>
</evidence>
<dbReference type="PANTHER" id="PTHR44936:SF5">
    <property type="entry name" value="SENSOR HISTIDINE KINASE ENVZ"/>
    <property type="match status" value="1"/>
</dbReference>
<dbReference type="Gene3D" id="3.30.565.10">
    <property type="entry name" value="Histidine kinase-like ATPase, C-terminal domain"/>
    <property type="match status" value="1"/>
</dbReference>
<feature type="region of interest" description="Disordered" evidence="15">
    <location>
        <begin position="469"/>
        <end position="500"/>
    </location>
</feature>
<name>A0A9E6REU4_9HYPH</name>
<feature type="transmembrane region" description="Helical" evidence="16">
    <location>
        <begin position="193"/>
        <end position="212"/>
    </location>
</feature>
<evidence type="ECO:0000259" key="18">
    <source>
        <dbReference type="PROSITE" id="PS50885"/>
    </source>
</evidence>
<feature type="domain" description="Histidine kinase" evidence="17">
    <location>
        <begin position="272"/>
        <end position="470"/>
    </location>
</feature>
<dbReference type="SUPFAM" id="SSF55874">
    <property type="entry name" value="ATPase domain of HSP90 chaperone/DNA topoisomerase II/histidine kinase"/>
    <property type="match status" value="1"/>
</dbReference>
<organism evidence="19 20">
    <name type="scientific">Chenggangzhangella methanolivorans</name>
    <dbReference type="NCBI Taxonomy" id="1437009"/>
    <lineage>
        <taxon>Bacteria</taxon>
        <taxon>Pseudomonadati</taxon>
        <taxon>Pseudomonadota</taxon>
        <taxon>Alphaproteobacteria</taxon>
        <taxon>Hyphomicrobiales</taxon>
        <taxon>Methylopilaceae</taxon>
        <taxon>Chenggangzhangella</taxon>
    </lineage>
</organism>
<dbReference type="PRINTS" id="PR00344">
    <property type="entry name" value="BCTRLSENSOR"/>
</dbReference>
<dbReference type="KEGG" id="cmet:K6K41_00475"/>
<proteinExistence type="predicted"/>
<dbReference type="SMART" id="SM00304">
    <property type="entry name" value="HAMP"/>
    <property type="match status" value="1"/>
</dbReference>
<evidence type="ECO:0000313" key="19">
    <source>
        <dbReference type="EMBL" id="QZO02214.1"/>
    </source>
</evidence>
<dbReference type="CDD" id="cd06225">
    <property type="entry name" value="HAMP"/>
    <property type="match status" value="1"/>
</dbReference>
<dbReference type="GO" id="GO:0005886">
    <property type="term" value="C:plasma membrane"/>
    <property type="evidence" value="ECO:0007669"/>
    <property type="project" value="UniProtKB-SubCell"/>
</dbReference>
<dbReference type="Pfam" id="PF02518">
    <property type="entry name" value="HATPase_c"/>
    <property type="match status" value="1"/>
</dbReference>
<evidence type="ECO:0000313" key="20">
    <source>
        <dbReference type="Proteomes" id="UP000825701"/>
    </source>
</evidence>
<comment type="subcellular location">
    <subcellularLocation>
        <location evidence="2">Cell inner membrane</location>
        <topology evidence="2">Multi-pass membrane protein</topology>
    </subcellularLocation>
</comment>
<dbReference type="RefSeq" id="WP_261405869.1">
    <property type="nucleotide sequence ID" value="NZ_CP081869.1"/>
</dbReference>
<keyword evidence="13" id="KW-0902">Two-component regulatory system</keyword>
<evidence type="ECO:0000256" key="14">
    <source>
        <dbReference type="ARBA" id="ARBA00023136"/>
    </source>
</evidence>
<keyword evidence="6" id="KW-0597">Phosphoprotein</keyword>
<keyword evidence="8 16" id="KW-0812">Transmembrane</keyword>
<keyword evidence="5" id="KW-0997">Cell inner membrane</keyword>
<evidence type="ECO:0000256" key="1">
    <source>
        <dbReference type="ARBA" id="ARBA00000085"/>
    </source>
</evidence>
<evidence type="ECO:0000259" key="17">
    <source>
        <dbReference type="PROSITE" id="PS50109"/>
    </source>
</evidence>
<keyword evidence="11" id="KW-0067">ATP-binding</keyword>
<dbReference type="SMART" id="SM00388">
    <property type="entry name" value="HisKA"/>
    <property type="match status" value="1"/>
</dbReference>
<keyword evidence="7" id="KW-0808">Transferase</keyword>
<dbReference type="AlphaFoldDB" id="A0A9E6REU4"/>
<dbReference type="Pfam" id="PF00672">
    <property type="entry name" value="HAMP"/>
    <property type="match status" value="1"/>
</dbReference>
<dbReference type="Pfam" id="PF00512">
    <property type="entry name" value="HisKA"/>
    <property type="match status" value="1"/>
</dbReference>
<sequence length="500" mass="54748">MRQFWSRSLTVQFIVLMLLALAASQGVGAVVAWYERSDLLQKQIKSEFVSRAASVAQLLEATPKELQDDILAATATNYSRFWVSPAPPTEVADWRGEAFRQLTLPLPSYINLGSPEKLRTAPPNEALLAAAKASTSAQWSELSSSAWPLDRTAKFVRLDDAFGMGLAVRLTNGSWLNTAFAKPAANAFWTQQAAASIGFAALLLCAIAVVLVRGITRPMRRMADAAEALGRGERVELAETGPDDIRQTAEAFNRMQDRLQRFVEDRTRMLAAIGHDLRTPITSLRLRAEFVSDEETREKMLATLDELRGMTEASLAFAREEAVEEETRAVDLTALVESLCDDLRELGQEVVFLEGARIRTRCRPDSLRRAVRNLVENASRYAGGARVSVFETAQAIAIDVEDDGPGVPKDALEQVFAPFYRLEVSRNRETGGVGLGLAIARSIARRHGGDVVLENLDKGLRARITLPQARVAGESEQTSAPRQRRAALPAPVTSPAAPAR</sequence>
<keyword evidence="4" id="KW-1003">Cell membrane</keyword>
<dbReference type="InterPro" id="IPR036890">
    <property type="entry name" value="HATPase_C_sf"/>
</dbReference>
<dbReference type="Gene3D" id="1.10.287.130">
    <property type="match status" value="1"/>
</dbReference>
<dbReference type="InterPro" id="IPR005467">
    <property type="entry name" value="His_kinase_dom"/>
</dbReference>
<dbReference type="GO" id="GO:0000155">
    <property type="term" value="F:phosphorelay sensor kinase activity"/>
    <property type="evidence" value="ECO:0007669"/>
    <property type="project" value="InterPro"/>
</dbReference>
<evidence type="ECO:0000256" key="7">
    <source>
        <dbReference type="ARBA" id="ARBA00022679"/>
    </source>
</evidence>
<dbReference type="InterPro" id="IPR003661">
    <property type="entry name" value="HisK_dim/P_dom"/>
</dbReference>
<dbReference type="SMART" id="SM00387">
    <property type="entry name" value="HATPase_c"/>
    <property type="match status" value="1"/>
</dbReference>
<dbReference type="InterPro" id="IPR050980">
    <property type="entry name" value="2C_sensor_his_kinase"/>
</dbReference>
<keyword evidence="20" id="KW-1185">Reference proteome</keyword>
<dbReference type="EMBL" id="CP081869">
    <property type="protein sequence ID" value="QZO02214.1"/>
    <property type="molecule type" value="Genomic_DNA"/>
</dbReference>
<protein>
    <recommendedName>
        <fullName evidence="3">histidine kinase</fullName>
        <ecNumber evidence="3">2.7.13.3</ecNumber>
    </recommendedName>
</protein>
<dbReference type="Gene3D" id="1.10.8.500">
    <property type="entry name" value="HAMP domain in histidine kinase"/>
    <property type="match status" value="1"/>
</dbReference>
<evidence type="ECO:0000256" key="13">
    <source>
        <dbReference type="ARBA" id="ARBA00023012"/>
    </source>
</evidence>
<evidence type="ECO:0000256" key="16">
    <source>
        <dbReference type="SAM" id="Phobius"/>
    </source>
</evidence>
<dbReference type="InterPro" id="IPR036097">
    <property type="entry name" value="HisK_dim/P_sf"/>
</dbReference>
<keyword evidence="14 16" id="KW-0472">Membrane</keyword>
<evidence type="ECO:0000256" key="5">
    <source>
        <dbReference type="ARBA" id="ARBA00022519"/>
    </source>
</evidence>
<dbReference type="GO" id="GO:0005524">
    <property type="term" value="F:ATP binding"/>
    <property type="evidence" value="ECO:0007669"/>
    <property type="project" value="UniProtKB-KW"/>
</dbReference>
<dbReference type="InterPro" id="IPR003660">
    <property type="entry name" value="HAMP_dom"/>
</dbReference>
<evidence type="ECO:0000256" key="15">
    <source>
        <dbReference type="SAM" id="MobiDB-lite"/>
    </source>
</evidence>
<reference evidence="19" key="1">
    <citation type="submission" date="2021-08" db="EMBL/GenBank/DDBJ databases">
        <authorList>
            <person name="Zhang H."/>
            <person name="Xu M."/>
            <person name="Yu Z."/>
            <person name="Yang L."/>
            <person name="Cai Y."/>
        </authorList>
    </citation>
    <scope>NUCLEOTIDE SEQUENCE</scope>
    <source>
        <strain evidence="19">CHL1</strain>
    </source>
</reference>
<dbReference type="InterPro" id="IPR004358">
    <property type="entry name" value="Sig_transdc_His_kin-like_C"/>
</dbReference>
<evidence type="ECO:0000256" key="3">
    <source>
        <dbReference type="ARBA" id="ARBA00012438"/>
    </source>
</evidence>
<dbReference type="EC" id="2.7.13.3" evidence="3"/>
<dbReference type="Proteomes" id="UP000825701">
    <property type="component" value="Chromosome"/>
</dbReference>
<dbReference type="SUPFAM" id="SSF158472">
    <property type="entry name" value="HAMP domain-like"/>
    <property type="match status" value="1"/>
</dbReference>
<comment type="catalytic activity">
    <reaction evidence="1">
        <text>ATP + protein L-histidine = ADP + protein N-phospho-L-histidine.</text>
        <dbReference type="EC" id="2.7.13.3"/>
    </reaction>
</comment>
<dbReference type="CDD" id="cd00082">
    <property type="entry name" value="HisKA"/>
    <property type="match status" value="1"/>
</dbReference>